<feature type="chain" id="PRO_5045522556" evidence="2">
    <location>
        <begin position="22"/>
        <end position="104"/>
    </location>
</feature>
<proteinExistence type="predicted"/>
<feature type="signal peptide" evidence="2">
    <location>
        <begin position="1"/>
        <end position="21"/>
    </location>
</feature>
<gene>
    <name evidence="3" type="ORF">GEV37_09675</name>
</gene>
<protein>
    <submittedName>
        <fullName evidence="3">Uncharacterized protein</fullName>
    </submittedName>
</protein>
<evidence type="ECO:0000313" key="3">
    <source>
        <dbReference type="EMBL" id="MCB8889380.1"/>
    </source>
</evidence>
<reference evidence="3 4" key="1">
    <citation type="journal article" date="2021" name="Sci. Rep.">
        <title>Genome analysis of a halophilic bacterium Halomonas malpeensis YU-PRIM-29(T) reveals its exopolysaccharide and pigment producing capabilities.</title>
        <authorList>
            <person name="Athmika"/>
            <person name="Ghate S.D."/>
            <person name="Arun A.B."/>
            <person name="Rao S.S."/>
            <person name="Kumar S.T.A."/>
            <person name="Kandiyil M.K."/>
            <person name="Saptami K."/>
            <person name="Rekha P.D."/>
        </authorList>
    </citation>
    <scope>NUCLEOTIDE SEQUENCE [LARGE SCALE GENOMIC DNA]</scope>
    <source>
        <strain evidence="4">prim 29</strain>
    </source>
</reference>
<dbReference type="RefSeq" id="WP_227390037.1">
    <property type="nucleotide sequence ID" value="NZ_JBHSCJ010000004.1"/>
</dbReference>
<feature type="region of interest" description="Disordered" evidence="1">
    <location>
        <begin position="57"/>
        <end position="104"/>
    </location>
</feature>
<evidence type="ECO:0000256" key="1">
    <source>
        <dbReference type="SAM" id="MobiDB-lite"/>
    </source>
</evidence>
<evidence type="ECO:0000256" key="2">
    <source>
        <dbReference type="SAM" id="SignalP"/>
    </source>
</evidence>
<evidence type="ECO:0000313" key="4">
    <source>
        <dbReference type="Proteomes" id="UP001319882"/>
    </source>
</evidence>
<name>A0ABS8DTL9_9GAMM</name>
<accession>A0ABS8DTL9</accession>
<feature type="compositionally biased region" description="Polar residues" evidence="1">
    <location>
        <begin position="82"/>
        <end position="104"/>
    </location>
</feature>
<sequence length="104" mass="10584">MKKLTATAAIALALVSGSAFAERGSAELNAISQPSSTIAHQSTGTQASVEQVIARNSASGEQITPAHSHVKRDHAQSDRKASLSQLTAKNGATGEQTSNADAQG</sequence>
<dbReference type="Proteomes" id="UP001319882">
    <property type="component" value="Unassembled WGS sequence"/>
</dbReference>
<organism evidence="3 4">
    <name type="scientific">Vreelandella malpeensis</name>
    <dbReference type="NCBI Taxonomy" id="1172368"/>
    <lineage>
        <taxon>Bacteria</taxon>
        <taxon>Pseudomonadati</taxon>
        <taxon>Pseudomonadota</taxon>
        <taxon>Gammaproteobacteria</taxon>
        <taxon>Oceanospirillales</taxon>
        <taxon>Halomonadaceae</taxon>
        <taxon>Vreelandella</taxon>
    </lineage>
</organism>
<dbReference type="EMBL" id="WHVL01000003">
    <property type="protein sequence ID" value="MCB8889380.1"/>
    <property type="molecule type" value="Genomic_DNA"/>
</dbReference>
<keyword evidence="2" id="KW-0732">Signal</keyword>
<keyword evidence="4" id="KW-1185">Reference proteome</keyword>
<comment type="caution">
    <text evidence="3">The sequence shown here is derived from an EMBL/GenBank/DDBJ whole genome shotgun (WGS) entry which is preliminary data.</text>
</comment>